<dbReference type="EMBL" id="JBBPBN010000036">
    <property type="protein sequence ID" value="KAK9000959.1"/>
    <property type="molecule type" value="Genomic_DNA"/>
</dbReference>
<protein>
    <submittedName>
        <fullName evidence="1">Uncharacterized protein</fullName>
    </submittedName>
</protein>
<accession>A0ABR2QK12</accession>
<keyword evidence="2" id="KW-1185">Reference proteome</keyword>
<name>A0ABR2QK12_9ROSI</name>
<sequence>MGRAKSNSNGVKDVDEQIRHFPVVHNGRVIEGTLSEAEDNVISKAENKKRDRAIRREKKKSKGCASSELSDFEFSTIKCFGKVTKQLKLWESLSAVILTILSKMVFGGDFSAVSHRAYYMLNGSQRWLGDGTNLRVYWRKMRQSKNGHTNSLKQNGQGKPFVEANGLGKRC</sequence>
<gene>
    <name evidence="1" type="ORF">V6N11_082755</name>
</gene>
<reference evidence="1 2" key="1">
    <citation type="journal article" date="2024" name="G3 (Bethesda)">
        <title>Genome assembly of Hibiscus sabdariffa L. provides insights into metabolisms of medicinal natural products.</title>
        <authorList>
            <person name="Kim T."/>
        </authorList>
    </citation>
    <scope>NUCLEOTIDE SEQUENCE [LARGE SCALE GENOMIC DNA]</scope>
    <source>
        <strain evidence="1">TK-2024</strain>
        <tissue evidence="1">Old leaves</tissue>
    </source>
</reference>
<comment type="caution">
    <text evidence="1">The sequence shown here is derived from an EMBL/GenBank/DDBJ whole genome shotgun (WGS) entry which is preliminary data.</text>
</comment>
<evidence type="ECO:0000313" key="2">
    <source>
        <dbReference type="Proteomes" id="UP001396334"/>
    </source>
</evidence>
<dbReference type="Proteomes" id="UP001396334">
    <property type="component" value="Unassembled WGS sequence"/>
</dbReference>
<proteinExistence type="predicted"/>
<evidence type="ECO:0000313" key="1">
    <source>
        <dbReference type="EMBL" id="KAK9000959.1"/>
    </source>
</evidence>
<organism evidence="1 2">
    <name type="scientific">Hibiscus sabdariffa</name>
    <name type="common">roselle</name>
    <dbReference type="NCBI Taxonomy" id="183260"/>
    <lineage>
        <taxon>Eukaryota</taxon>
        <taxon>Viridiplantae</taxon>
        <taxon>Streptophyta</taxon>
        <taxon>Embryophyta</taxon>
        <taxon>Tracheophyta</taxon>
        <taxon>Spermatophyta</taxon>
        <taxon>Magnoliopsida</taxon>
        <taxon>eudicotyledons</taxon>
        <taxon>Gunneridae</taxon>
        <taxon>Pentapetalae</taxon>
        <taxon>rosids</taxon>
        <taxon>malvids</taxon>
        <taxon>Malvales</taxon>
        <taxon>Malvaceae</taxon>
        <taxon>Malvoideae</taxon>
        <taxon>Hibiscus</taxon>
    </lineage>
</organism>